<comment type="caution">
    <text evidence="3">The sequence shown here is derived from an EMBL/GenBank/DDBJ whole genome shotgun (WGS) entry which is preliminary data.</text>
</comment>
<dbReference type="InterPro" id="IPR050661">
    <property type="entry name" value="BglG_antiterminators"/>
</dbReference>
<keyword evidence="1" id="KW-0805">Transcription regulation</keyword>
<evidence type="ECO:0000256" key="2">
    <source>
        <dbReference type="ARBA" id="ARBA00023163"/>
    </source>
</evidence>
<dbReference type="EMBL" id="LXEU01000032">
    <property type="protein sequence ID" value="OAT54855.1"/>
    <property type="molecule type" value="Genomic_DNA"/>
</dbReference>
<keyword evidence="4" id="KW-1185">Reference proteome</keyword>
<keyword evidence="2" id="KW-0804">Transcription</keyword>
<dbReference type="PATRIC" id="fig|1354264.4.peg.1479"/>
<gene>
    <name evidence="3" type="ORF">M989_01420</name>
</gene>
<dbReference type="PANTHER" id="PTHR30185">
    <property type="entry name" value="CRYPTIC BETA-GLUCOSIDE BGL OPERON ANTITERMINATOR"/>
    <property type="match status" value="1"/>
</dbReference>
<evidence type="ECO:0000256" key="1">
    <source>
        <dbReference type="ARBA" id="ARBA00023015"/>
    </source>
</evidence>
<name>A0A1B7K3Y7_9ENTR</name>
<dbReference type="RefSeq" id="WP_064543731.1">
    <property type="nucleotide sequence ID" value="NZ_LXEU01000032.1"/>
</dbReference>
<evidence type="ECO:0000313" key="3">
    <source>
        <dbReference type="EMBL" id="OAT54855.1"/>
    </source>
</evidence>
<accession>A0A1B7K3Y7</accession>
<dbReference type="Proteomes" id="UP000078386">
    <property type="component" value="Unassembled WGS sequence"/>
</dbReference>
<sequence length="515" mass="59566">MNSFDLSFLKYLQDNSPLAVDSAVLRFGKTLSTLKRTMKELNELLPNEAHLHQDNAFITTGITYSDYIQFLQRVRFNRYLTTGEERVQDLFVALCLHDVVNKNEYYKKFYVSAGTVKNDNPLMLNRVQESGLTLLSIPRKGSQLVGDEFSLRLAACLSILKTVEIGTGHQLIAHQANEPINRSIAEQFLHECAQEITQAATYYEKVISPVIHLGYNGRKYLLVYLSLALQRIRRGRLIHDSSAAAFLTTYPYRVLAEKDENACLDMLIASLTFTWRPFTLYDARLVGFVKQACEMMSHGLKATIHNHHGWFAEIYHFIYAAIVQNKLRLWFDDKKLHDVQRRYPDLWLHVQRALREIESRWQMSFSAIHLATLVLIIKKHELKNRVVSDVKKRVIIVTNSSESKVGYFKEVLLSRFHIEVLACVNINELDRLQQQDFDLLIAFTNKIASHLRHAQLSYVKVNFYLTQDDFQLLREHGLSPARKKIPVDAFVQQVQGMSPQALKTFLEQHYGDVFI</sequence>
<reference evidence="3 4" key="1">
    <citation type="submission" date="2016-04" db="EMBL/GenBank/DDBJ databases">
        <title>ATOL: Assembling a taxonomically balanced genome-scale reconstruction of the evolutionary history of the Enterobacteriaceae.</title>
        <authorList>
            <person name="Plunkett G.III."/>
            <person name="Neeno-Eckwall E.C."/>
            <person name="Glasner J.D."/>
            <person name="Perna N.T."/>
        </authorList>
    </citation>
    <scope>NUCLEOTIDE SEQUENCE [LARGE SCALE GENOMIC DNA]</scope>
    <source>
        <strain evidence="3 4">ATCC 51603</strain>
    </source>
</reference>
<organism evidence="3 4">
    <name type="scientific">Kluyvera georgiana ATCC 51603</name>
    <dbReference type="NCBI Taxonomy" id="1354264"/>
    <lineage>
        <taxon>Bacteria</taxon>
        <taxon>Pseudomonadati</taxon>
        <taxon>Pseudomonadota</taxon>
        <taxon>Gammaproteobacteria</taxon>
        <taxon>Enterobacterales</taxon>
        <taxon>Enterobacteriaceae</taxon>
        <taxon>Kluyvera</taxon>
    </lineage>
</organism>
<proteinExistence type="predicted"/>
<protein>
    <submittedName>
        <fullName evidence="3">Uncharacterized protein</fullName>
    </submittedName>
</protein>
<evidence type="ECO:0000313" key="4">
    <source>
        <dbReference type="Proteomes" id="UP000078386"/>
    </source>
</evidence>
<dbReference type="PANTHER" id="PTHR30185:SF18">
    <property type="entry name" value="TRANSCRIPTIONAL REGULATOR MTLR"/>
    <property type="match status" value="1"/>
</dbReference>
<dbReference type="AlphaFoldDB" id="A0A1B7K3Y7"/>